<dbReference type="PANTHER" id="PTHR47980">
    <property type="entry name" value="LD44762P"/>
    <property type="match status" value="1"/>
</dbReference>
<dbReference type="PROSITE" id="PS51420">
    <property type="entry name" value="RHO"/>
    <property type="match status" value="1"/>
</dbReference>
<dbReference type="InterPro" id="IPR001806">
    <property type="entry name" value="Small_GTPase"/>
</dbReference>
<protein>
    <submittedName>
        <fullName evidence="7 8">Ras-related protein Rab-15</fullName>
    </submittedName>
</protein>
<dbReference type="PROSITE" id="PS51421">
    <property type="entry name" value="RAS"/>
    <property type="match status" value="1"/>
</dbReference>
<dbReference type="RefSeq" id="XP_012941666.1">
    <property type="nucleotide sequence ID" value="XM_013086212.2"/>
</dbReference>
<dbReference type="Gene3D" id="3.40.50.300">
    <property type="entry name" value="P-loop containing nucleotide triphosphate hydrolases"/>
    <property type="match status" value="1"/>
</dbReference>
<dbReference type="RefSeq" id="XP_005105035.1">
    <property type="nucleotide sequence ID" value="XM_005104978.3"/>
</dbReference>
<dbReference type="PROSITE" id="PS51419">
    <property type="entry name" value="RAB"/>
    <property type="match status" value="1"/>
</dbReference>
<dbReference type="Pfam" id="PF00071">
    <property type="entry name" value="Ras"/>
    <property type="match status" value="1"/>
</dbReference>
<dbReference type="InterPro" id="IPR027417">
    <property type="entry name" value="P-loop_NTPase"/>
</dbReference>
<dbReference type="PRINTS" id="PR00449">
    <property type="entry name" value="RASTRNSFRMNG"/>
</dbReference>
<keyword evidence="6" id="KW-1185">Reference proteome</keyword>
<evidence type="ECO:0000256" key="1">
    <source>
        <dbReference type="ARBA" id="ARBA00006270"/>
    </source>
</evidence>
<dbReference type="SMART" id="SM00173">
    <property type="entry name" value="RAS"/>
    <property type="match status" value="1"/>
</dbReference>
<dbReference type="SMART" id="SM00176">
    <property type="entry name" value="RAN"/>
    <property type="match status" value="1"/>
</dbReference>
<organism evidence="6 9">
    <name type="scientific">Aplysia californica</name>
    <name type="common">California sea hare</name>
    <dbReference type="NCBI Taxonomy" id="6500"/>
    <lineage>
        <taxon>Eukaryota</taxon>
        <taxon>Metazoa</taxon>
        <taxon>Spiralia</taxon>
        <taxon>Lophotrochozoa</taxon>
        <taxon>Mollusca</taxon>
        <taxon>Gastropoda</taxon>
        <taxon>Heterobranchia</taxon>
        <taxon>Euthyneura</taxon>
        <taxon>Tectipleura</taxon>
        <taxon>Aplysiida</taxon>
        <taxon>Aplysioidea</taxon>
        <taxon>Aplysiidae</taxon>
        <taxon>Aplysia</taxon>
    </lineage>
</organism>
<dbReference type="InterPro" id="IPR005225">
    <property type="entry name" value="Small_GTP-bd"/>
</dbReference>
<evidence type="ECO:0000313" key="6">
    <source>
        <dbReference type="Proteomes" id="UP000694888"/>
    </source>
</evidence>
<evidence type="ECO:0000256" key="4">
    <source>
        <dbReference type="ARBA" id="ARBA00023288"/>
    </source>
</evidence>
<dbReference type="CDD" id="cd00154">
    <property type="entry name" value="Rab"/>
    <property type="match status" value="1"/>
</dbReference>
<dbReference type="RefSeq" id="XP_005105033.1">
    <property type="nucleotide sequence ID" value="XM_005104976.3"/>
</dbReference>
<dbReference type="SMART" id="SM00174">
    <property type="entry name" value="RHO"/>
    <property type="match status" value="1"/>
</dbReference>
<evidence type="ECO:0000256" key="2">
    <source>
        <dbReference type="ARBA" id="ARBA00022741"/>
    </source>
</evidence>
<dbReference type="SMART" id="SM00175">
    <property type="entry name" value="RAB"/>
    <property type="match status" value="1"/>
</dbReference>
<keyword evidence="2" id="KW-0547">Nucleotide-binding</keyword>
<dbReference type="GeneID" id="101848680"/>
<dbReference type="Proteomes" id="UP000694888">
    <property type="component" value="Unplaced"/>
</dbReference>
<dbReference type="NCBIfam" id="TIGR00231">
    <property type="entry name" value="small_GTP"/>
    <property type="match status" value="1"/>
</dbReference>
<evidence type="ECO:0000256" key="5">
    <source>
        <dbReference type="ARBA" id="ARBA00023289"/>
    </source>
</evidence>
<sequence length="205" mass="23351">MAKRYDDLVRLLLVGDAGVGKTCMICQYANREFHHSHITTLGVDFKMKVINLDGKRVKLQIWDTAGQERFESITKQFYTRAQGCILVYDICDRKSFDSIAKWIVYIKEYARQRKSVILVGNKSDLEAKRVVSREMGQSLADFYKIPFYESSAKDPESLELPFKDVCRGILRAEPENNVADDSLAENVLHAASQTEDVKLSRGCPC</sequence>
<gene>
    <name evidence="7 8 9" type="primary">LOC101848680</name>
</gene>
<dbReference type="SUPFAM" id="SSF52540">
    <property type="entry name" value="P-loop containing nucleoside triphosphate hydrolases"/>
    <property type="match status" value="1"/>
</dbReference>
<evidence type="ECO:0000313" key="9">
    <source>
        <dbReference type="RefSeq" id="XP_012941666.1"/>
    </source>
</evidence>
<dbReference type="InterPro" id="IPR050305">
    <property type="entry name" value="Small_GTPase_Rab"/>
</dbReference>
<evidence type="ECO:0000256" key="3">
    <source>
        <dbReference type="ARBA" id="ARBA00023134"/>
    </source>
</evidence>
<comment type="similarity">
    <text evidence="1">Belongs to the small GTPase superfamily. Rab family.</text>
</comment>
<keyword evidence="4" id="KW-0449">Lipoprotein</keyword>
<evidence type="ECO:0000313" key="7">
    <source>
        <dbReference type="RefSeq" id="XP_005105033.1"/>
    </source>
</evidence>
<keyword evidence="5" id="KW-0636">Prenylation</keyword>
<accession>A0ABM1A6B9</accession>
<evidence type="ECO:0000313" key="8">
    <source>
        <dbReference type="RefSeq" id="XP_005105035.1"/>
    </source>
</evidence>
<proteinExistence type="inferred from homology"/>
<name>A0ABM1A6B9_APLCA</name>
<reference evidence="7 8" key="1">
    <citation type="submission" date="2025-05" db="UniProtKB">
        <authorList>
            <consortium name="RefSeq"/>
        </authorList>
    </citation>
    <scope>IDENTIFICATION</scope>
</reference>
<keyword evidence="3" id="KW-0342">GTP-binding</keyword>